<evidence type="ECO:0000256" key="1">
    <source>
        <dbReference type="SAM" id="Coils"/>
    </source>
</evidence>
<evidence type="ECO:0000313" key="3">
    <source>
        <dbReference type="Proteomes" id="UP000698173"/>
    </source>
</evidence>
<protein>
    <submittedName>
        <fullName evidence="2">Uncharacterized protein</fullName>
    </submittedName>
</protein>
<dbReference type="AlphaFoldDB" id="A0A921G0U6"/>
<evidence type="ECO:0000313" key="2">
    <source>
        <dbReference type="EMBL" id="HJF32933.1"/>
    </source>
</evidence>
<gene>
    <name evidence="2" type="ORF">K8V56_14320</name>
</gene>
<reference evidence="2" key="2">
    <citation type="submission" date="2021-09" db="EMBL/GenBank/DDBJ databases">
        <authorList>
            <person name="Gilroy R."/>
        </authorList>
    </citation>
    <scope>NUCLEOTIDE SEQUENCE</scope>
    <source>
        <strain evidence="2">CHK171-7178</strain>
    </source>
</reference>
<reference evidence="2" key="1">
    <citation type="journal article" date="2021" name="PeerJ">
        <title>Extensive microbial diversity within the chicken gut microbiome revealed by metagenomics and culture.</title>
        <authorList>
            <person name="Gilroy R."/>
            <person name="Ravi A."/>
            <person name="Getino M."/>
            <person name="Pursley I."/>
            <person name="Horton D.L."/>
            <person name="Alikhan N.F."/>
            <person name="Baker D."/>
            <person name="Gharbi K."/>
            <person name="Hall N."/>
            <person name="Watson M."/>
            <person name="Adriaenssens E.M."/>
            <person name="Foster-Nyarko E."/>
            <person name="Jarju S."/>
            <person name="Secka A."/>
            <person name="Antonio M."/>
            <person name="Oren A."/>
            <person name="Chaudhuri R.R."/>
            <person name="La Ragione R."/>
            <person name="Hildebrand F."/>
            <person name="Pallen M.J."/>
        </authorList>
    </citation>
    <scope>NUCLEOTIDE SEQUENCE</scope>
    <source>
        <strain evidence="2">CHK171-7178</strain>
    </source>
</reference>
<keyword evidence="1" id="KW-0175">Coiled coil</keyword>
<accession>A0A921G0U6</accession>
<dbReference type="Proteomes" id="UP000698173">
    <property type="component" value="Unassembled WGS sequence"/>
</dbReference>
<feature type="coiled-coil region" evidence="1">
    <location>
        <begin position="68"/>
        <end position="95"/>
    </location>
</feature>
<dbReference type="EMBL" id="DYWT01000227">
    <property type="protein sequence ID" value="HJF32933.1"/>
    <property type="molecule type" value="Genomic_DNA"/>
</dbReference>
<proteinExistence type="predicted"/>
<comment type="caution">
    <text evidence="2">The sequence shown here is derived from an EMBL/GenBank/DDBJ whole genome shotgun (WGS) entry which is preliminary data.</text>
</comment>
<sequence>MSEIDGNEQDLLVKHVIRQFMKDQLNERKEDGQENNNSFVFLENSTLNMIIIYLLMNGERRSYGEVSEDAQEKTLKELENVMADNKKDFEEMIALLKEKF</sequence>
<organism evidence="2 3">
    <name type="scientific">Sporosarcina psychrophila</name>
    <name type="common">Bacillus psychrophilus</name>
    <dbReference type="NCBI Taxonomy" id="1476"/>
    <lineage>
        <taxon>Bacteria</taxon>
        <taxon>Bacillati</taxon>
        <taxon>Bacillota</taxon>
        <taxon>Bacilli</taxon>
        <taxon>Bacillales</taxon>
        <taxon>Caryophanaceae</taxon>
        <taxon>Sporosarcina</taxon>
    </lineage>
</organism>
<name>A0A921G0U6_SPOPS</name>